<proteinExistence type="predicted"/>
<gene>
    <name evidence="1" type="ORF">PR048_023977</name>
</gene>
<dbReference type="Pfam" id="PF08615">
    <property type="entry name" value="RNase_H2_suC"/>
    <property type="match status" value="1"/>
</dbReference>
<dbReference type="EMBL" id="JARBHB010000009">
    <property type="protein sequence ID" value="KAJ8876069.1"/>
    <property type="molecule type" value="Genomic_DNA"/>
</dbReference>
<dbReference type="InterPro" id="IPR013924">
    <property type="entry name" value="RNase_H2_suC"/>
</dbReference>
<evidence type="ECO:0000313" key="2">
    <source>
        <dbReference type="Proteomes" id="UP001159363"/>
    </source>
</evidence>
<organism evidence="1 2">
    <name type="scientific">Dryococelus australis</name>
    <dbReference type="NCBI Taxonomy" id="614101"/>
    <lineage>
        <taxon>Eukaryota</taxon>
        <taxon>Metazoa</taxon>
        <taxon>Ecdysozoa</taxon>
        <taxon>Arthropoda</taxon>
        <taxon>Hexapoda</taxon>
        <taxon>Insecta</taxon>
        <taxon>Pterygota</taxon>
        <taxon>Neoptera</taxon>
        <taxon>Polyneoptera</taxon>
        <taxon>Phasmatodea</taxon>
        <taxon>Verophasmatodea</taxon>
        <taxon>Anareolatae</taxon>
        <taxon>Phasmatidae</taxon>
        <taxon>Eurycanthinae</taxon>
        <taxon>Dryococelus</taxon>
    </lineage>
</organism>
<dbReference type="PANTHER" id="PTHR47204:SF1">
    <property type="entry name" value="RIBONUCLEASE H2 SUBUNIT C"/>
    <property type="match status" value="1"/>
</dbReference>
<reference evidence="1 2" key="1">
    <citation type="submission" date="2023-02" db="EMBL/GenBank/DDBJ databases">
        <title>LHISI_Scaffold_Assembly.</title>
        <authorList>
            <person name="Stuart O.P."/>
            <person name="Cleave R."/>
            <person name="Magrath M.J.L."/>
            <person name="Mikheyev A.S."/>
        </authorList>
    </citation>
    <scope>NUCLEOTIDE SEQUENCE [LARGE SCALE GENOMIC DNA]</scope>
    <source>
        <strain evidence="1">Daus_M_001</strain>
        <tissue evidence="1">Leg muscle</tissue>
    </source>
</reference>
<protein>
    <submittedName>
        <fullName evidence="1">Uncharacterized protein</fullName>
    </submittedName>
</protein>
<evidence type="ECO:0000313" key="1">
    <source>
        <dbReference type="EMBL" id="KAJ8876069.1"/>
    </source>
</evidence>
<dbReference type="PANTHER" id="PTHR47204">
    <property type="entry name" value="OS02G0168900 PROTEIN"/>
    <property type="match status" value="1"/>
</dbReference>
<comment type="caution">
    <text evidence="1">The sequence shown here is derived from an EMBL/GenBank/DDBJ whole genome shotgun (WGS) entry which is preliminary data.</text>
</comment>
<dbReference type="Gene3D" id="2.40.128.680">
    <property type="match status" value="1"/>
</dbReference>
<dbReference type="Proteomes" id="UP001159363">
    <property type="component" value="Chromosome 8"/>
</dbReference>
<sequence>MTLPKGYRGIVLKEALKREVEGVDRNIYVIYEFDSVTFWNWDRTPSRNDAFIAAFDWLDVSEAVSIHYVQ</sequence>
<keyword evidence="2" id="KW-1185">Reference proteome</keyword>
<accession>A0ABQ9GVS4</accession>
<name>A0ABQ9GVS4_9NEOP</name>